<sequence>MRYPVKIEQDGEGWFASVPAIPEALTSGPSAEAALAMAKDALITSMDFYFEDGRPVPLPGDIAEGEYHVDLPASMWAKVLLLNEMLAQQKRPTDLARLLGAKLQDVQRLFDLAHPTKIDKVEQALNALGKHLVMAAS</sequence>
<dbReference type="Proteomes" id="UP000199470">
    <property type="component" value="Unassembled WGS sequence"/>
</dbReference>
<dbReference type="Gene3D" id="3.30.160.250">
    <property type="match status" value="1"/>
</dbReference>
<dbReference type="InterPro" id="IPR035069">
    <property type="entry name" value="TTHA1013/TTHA0281-like"/>
</dbReference>
<accession>A0A1I4M200</accession>
<gene>
    <name evidence="1" type="ORF">SAMN02982985_02178</name>
</gene>
<reference evidence="1 2" key="1">
    <citation type="submission" date="2016-10" db="EMBL/GenBank/DDBJ databases">
        <authorList>
            <person name="de Groot N.N."/>
        </authorList>
    </citation>
    <scope>NUCLEOTIDE SEQUENCE [LARGE SCALE GENOMIC DNA]</scope>
    <source>
        <strain evidence="1 2">ATCC 43154</strain>
    </source>
</reference>
<evidence type="ECO:0000313" key="2">
    <source>
        <dbReference type="Proteomes" id="UP000199470"/>
    </source>
</evidence>
<dbReference type="RefSeq" id="WP_093387724.1">
    <property type="nucleotide sequence ID" value="NZ_FOTW01000010.1"/>
</dbReference>
<proteinExistence type="predicted"/>
<evidence type="ECO:0000313" key="1">
    <source>
        <dbReference type="EMBL" id="SFL97007.1"/>
    </source>
</evidence>
<dbReference type="STRING" id="758825.SAMN02982985_02178"/>
<dbReference type="EMBL" id="FOTW01000010">
    <property type="protein sequence ID" value="SFL97007.1"/>
    <property type="molecule type" value="Genomic_DNA"/>
</dbReference>
<dbReference type="OrthoDB" id="5772151at2"/>
<dbReference type="SUPFAM" id="SSF143100">
    <property type="entry name" value="TTHA1013/TTHA0281-like"/>
    <property type="match status" value="1"/>
</dbReference>
<protein>
    <submittedName>
        <fullName evidence="1">Antitoxin HicB</fullName>
    </submittedName>
</protein>
<keyword evidence="2" id="KW-1185">Reference proteome</keyword>
<name>A0A1I4M200_9BURK</name>
<dbReference type="AlphaFoldDB" id="A0A1I4M200"/>
<organism evidence="1 2">
    <name type="scientific">Rugamonas rubra</name>
    <dbReference type="NCBI Taxonomy" id="758825"/>
    <lineage>
        <taxon>Bacteria</taxon>
        <taxon>Pseudomonadati</taxon>
        <taxon>Pseudomonadota</taxon>
        <taxon>Betaproteobacteria</taxon>
        <taxon>Burkholderiales</taxon>
        <taxon>Oxalobacteraceae</taxon>
        <taxon>Telluria group</taxon>
        <taxon>Rugamonas</taxon>
    </lineage>
</organism>